<keyword evidence="4" id="KW-1185">Reference proteome</keyword>
<evidence type="ECO:0000256" key="2">
    <source>
        <dbReference type="SAM" id="Phobius"/>
    </source>
</evidence>
<dbReference type="InParanoid" id="A0A2K1R1M1"/>
<keyword evidence="2" id="KW-0472">Membrane</keyword>
<evidence type="ECO:0000313" key="4">
    <source>
        <dbReference type="Proteomes" id="UP000243797"/>
    </source>
</evidence>
<keyword evidence="2" id="KW-0812">Transmembrane</keyword>
<feature type="transmembrane region" description="Helical" evidence="2">
    <location>
        <begin position="43"/>
        <end position="60"/>
    </location>
</feature>
<protein>
    <submittedName>
        <fullName evidence="3">Uncharacterized protein</fullName>
    </submittedName>
</protein>
<comment type="caution">
    <text evidence="3">The sequence shown here is derived from an EMBL/GenBank/DDBJ whole genome shotgun (WGS) entry which is preliminary data.</text>
</comment>
<feature type="transmembrane region" description="Helical" evidence="2">
    <location>
        <begin position="98"/>
        <end position="118"/>
    </location>
</feature>
<reference evidence="3 4" key="1">
    <citation type="submission" date="2017-06" db="EMBL/GenBank/DDBJ databases">
        <title>Draft genome sequence of a variant of Elsinoe murrayae.</title>
        <authorList>
            <person name="Cheng Q."/>
        </authorList>
    </citation>
    <scope>NUCLEOTIDE SEQUENCE [LARGE SCALE GENOMIC DNA]</scope>
    <source>
        <strain evidence="3 4">CQ-2017a</strain>
    </source>
</reference>
<dbReference type="EMBL" id="NKHZ01000012">
    <property type="protein sequence ID" value="PNS21196.1"/>
    <property type="molecule type" value="Genomic_DNA"/>
</dbReference>
<feature type="coiled-coil region" evidence="1">
    <location>
        <begin position="458"/>
        <end position="492"/>
    </location>
</feature>
<evidence type="ECO:0000256" key="1">
    <source>
        <dbReference type="SAM" id="Coils"/>
    </source>
</evidence>
<name>A0A2K1R1M1_9PEZI</name>
<feature type="transmembrane region" description="Helical" evidence="2">
    <location>
        <begin position="168"/>
        <end position="188"/>
    </location>
</feature>
<feature type="transmembrane region" description="Helical" evidence="2">
    <location>
        <begin position="66"/>
        <end position="86"/>
    </location>
</feature>
<evidence type="ECO:0000313" key="3">
    <source>
        <dbReference type="EMBL" id="PNS21196.1"/>
    </source>
</evidence>
<accession>A0A2K1R1M1</accession>
<feature type="transmembrane region" description="Helical" evidence="2">
    <location>
        <begin position="440"/>
        <end position="456"/>
    </location>
</feature>
<feature type="transmembrane region" description="Helical" evidence="2">
    <location>
        <begin position="392"/>
        <end position="420"/>
    </location>
</feature>
<keyword evidence="1" id="KW-0175">Coiled coil</keyword>
<keyword evidence="2" id="KW-1133">Transmembrane helix</keyword>
<dbReference type="AlphaFoldDB" id="A0A2K1R1M1"/>
<sequence>MAANTSSSFVQFVNPATQDPLFVAEWITCAYPASDIYGSLPRYLYYALLVGTFVTQWYPWVANAFLGVAATYAGTAAIEAMILIGYRRDYPDPQVVSIPLINSTVAMADSVLSAIPNLVMDRDWLEILPAAMDFDMDAVLAVTVTGYLTMLPVHCWSSFVRGSRARHLLVLLWNALMLAGSVCALVMWPSLLDSPLQYRFCYPSNLDSDSVTSDGDVDNRLFSREWNNTIWKTFLDYNIASDLNTNCLYPCSGISEILRRPNQLVMNTQSNRSPRTSIALANAGVSAPTTNIVKESDIAYLMVVALVLVTLTMLVMLIMLITGAHTFTRVPLHRPKEIFRKEGSPFPTIWCDLKKGSRRAVTAVTHPRSSIERLRNAPSGTRRSTLWHLARFGLDLLALLILFISMVLTPCVIFAFVIWIEWYIHRDVSGGDSPTEVGQWATSVGVGLVLVSALVLKLKNWLATKNEVERDIEQTELKLEKLRALLRQKTQQENIKMETLGGSQGQRNS</sequence>
<feature type="transmembrane region" description="Helical" evidence="2">
    <location>
        <begin position="298"/>
        <end position="321"/>
    </location>
</feature>
<organism evidence="3 4">
    <name type="scientific">Sphaceloma murrayae</name>
    <dbReference type="NCBI Taxonomy" id="2082308"/>
    <lineage>
        <taxon>Eukaryota</taxon>
        <taxon>Fungi</taxon>
        <taxon>Dikarya</taxon>
        <taxon>Ascomycota</taxon>
        <taxon>Pezizomycotina</taxon>
        <taxon>Dothideomycetes</taxon>
        <taxon>Dothideomycetidae</taxon>
        <taxon>Myriangiales</taxon>
        <taxon>Elsinoaceae</taxon>
        <taxon>Sphaceloma</taxon>
    </lineage>
</organism>
<feature type="transmembrane region" description="Helical" evidence="2">
    <location>
        <begin position="138"/>
        <end position="156"/>
    </location>
</feature>
<dbReference type="OrthoDB" id="3021074at2759"/>
<proteinExistence type="predicted"/>
<gene>
    <name evidence="3" type="ORF">CAC42_3534</name>
</gene>
<dbReference type="Proteomes" id="UP000243797">
    <property type="component" value="Unassembled WGS sequence"/>
</dbReference>